<feature type="compositionally biased region" description="Basic and acidic residues" evidence="1">
    <location>
        <begin position="164"/>
        <end position="180"/>
    </location>
</feature>
<proteinExistence type="predicted"/>
<evidence type="ECO:0000313" key="2">
    <source>
        <dbReference type="EMBL" id="KAJ4355815.1"/>
    </source>
</evidence>
<reference evidence="2" key="1">
    <citation type="submission" date="2022-10" db="EMBL/GenBank/DDBJ databases">
        <title>Tapping the CABI collections for fungal endophytes: first genome assemblies for Collariella, Neodidymelliopsis, Ascochyta clinopodiicola, Didymella pomorum, Didymosphaeria variabile, Neocosmospora piperis and Neocucurbitaria cava.</title>
        <authorList>
            <person name="Hill R."/>
        </authorList>
    </citation>
    <scope>NUCLEOTIDE SEQUENCE</scope>
    <source>
        <strain evidence="2">IMI 356815</strain>
    </source>
</reference>
<sequence length="190" mass="21786">MPKSAREKKRFGYKRQMDNNDAMRQHQKSQKAQKMNLEAKVQAGKLEPEHINSGLQERVQQLEAIKAFYEKRFGNYEELVRAEQEATKRTINAPKIQDADSMNNVQNTTTATFLPLGPAEHKPEAQDLDQHNDDSDSLSDDPGPPVRSRFFSHYAAKTTRRRPSITDEDVKKYFPKEHSHGRLPPVDPSS</sequence>
<feature type="compositionally biased region" description="Basic and acidic residues" evidence="1">
    <location>
        <begin position="119"/>
        <end position="134"/>
    </location>
</feature>
<gene>
    <name evidence="2" type="ORF">N0V89_003836</name>
</gene>
<dbReference type="EMBL" id="JAPEUX010000003">
    <property type="protein sequence ID" value="KAJ4355815.1"/>
    <property type="molecule type" value="Genomic_DNA"/>
</dbReference>
<dbReference type="GeneID" id="80907366"/>
<feature type="compositionally biased region" description="Basic and acidic residues" evidence="1">
    <location>
        <begin position="15"/>
        <end position="24"/>
    </location>
</feature>
<protein>
    <submittedName>
        <fullName evidence="2">Uncharacterized protein</fullName>
    </submittedName>
</protein>
<comment type="caution">
    <text evidence="2">The sequence shown here is derived from an EMBL/GenBank/DDBJ whole genome shotgun (WGS) entry which is preliminary data.</text>
</comment>
<accession>A0A9W8XND2</accession>
<name>A0A9W8XND2_9PLEO</name>
<keyword evidence="3" id="KW-1185">Reference proteome</keyword>
<feature type="region of interest" description="Disordered" evidence="1">
    <location>
        <begin position="83"/>
        <end position="190"/>
    </location>
</feature>
<dbReference type="AlphaFoldDB" id="A0A9W8XND2"/>
<dbReference type="RefSeq" id="XP_056072941.1">
    <property type="nucleotide sequence ID" value="XM_056212633.1"/>
</dbReference>
<feature type="region of interest" description="Disordered" evidence="1">
    <location>
        <begin position="1"/>
        <end position="35"/>
    </location>
</feature>
<dbReference type="Proteomes" id="UP001140513">
    <property type="component" value="Unassembled WGS sequence"/>
</dbReference>
<evidence type="ECO:0000256" key="1">
    <source>
        <dbReference type="SAM" id="MobiDB-lite"/>
    </source>
</evidence>
<feature type="compositionally biased region" description="Polar residues" evidence="1">
    <location>
        <begin position="100"/>
        <end position="112"/>
    </location>
</feature>
<organism evidence="2 3">
    <name type="scientific">Didymosphaeria variabile</name>
    <dbReference type="NCBI Taxonomy" id="1932322"/>
    <lineage>
        <taxon>Eukaryota</taxon>
        <taxon>Fungi</taxon>
        <taxon>Dikarya</taxon>
        <taxon>Ascomycota</taxon>
        <taxon>Pezizomycotina</taxon>
        <taxon>Dothideomycetes</taxon>
        <taxon>Pleosporomycetidae</taxon>
        <taxon>Pleosporales</taxon>
        <taxon>Massarineae</taxon>
        <taxon>Didymosphaeriaceae</taxon>
        <taxon>Didymosphaeria</taxon>
    </lineage>
</organism>
<feature type="compositionally biased region" description="Basic residues" evidence="1">
    <location>
        <begin position="1"/>
        <end position="13"/>
    </location>
</feature>
<dbReference type="OrthoDB" id="10596853at2759"/>
<evidence type="ECO:0000313" key="3">
    <source>
        <dbReference type="Proteomes" id="UP001140513"/>
    </source>
</evidence>